<evidence type="ECO:0000313" key="4">
    <source>
        <dbReference type="Proteomes" id="UP000029843"/>
    </source>
</evidence>
<dbReference type="GO" id="GO:0004497">
    <property type="term" value="F:monooxygenase activity"/>
    <property type="evidence" value="ECO:0007669"/>
    <property type="project" value="InterPro"/>
</dbReference>
<dbReference type="Pfam" id="PF04820">
    <property type="entry name" value="Trp_halogenase"/>
    <property type="match status" value="1"/>
</dbReference>
<feature type="binding site" evidence="2">
    <location>
        <position position="343"/>
    </location>
    <ligand>
        <name>L-tryptophan</name>
        <dbReference type="ChEBI" id="CHEBI:57912"/>
    </ligand>
</feature>
<dbReference type="OrthoDB" id="7178350at2"/>
<dbReference type="InterPro" id="IPR006905">
    <property type="entry name" value="Flavin_halogenase"/>
</dbReference>
<dbReference type="AlphaFoldDB" id="A0A099K8N2"/>
<dbReference type="GO" id="GO:0000166">
    <property type="term" value="F:nucleotide binding"/>
    <property type="evidence" value="ECO:0007669"/>
    <property type="project" value="UniProtKB-KW"/>
</dbReference>
<dbReference type="InterPro" id="IPR050816">
    <property type="entry name" value="Flavin-dep_Halogenase_NPB"/>
</dbReference>
<dbReference type="PIRSF" id="PIRSF011396">
    <property type="entry name" value="Trp_halogenase"/>
    <property type="match status" value="1"/>
</dbReference>
<sequence>MKKIVVVGGGTAGWLAANHLGKKFKGNGEVTVTLIESPDIAPIGVGEGTVPNIRKTLSSFGISETEFIRECDVTFKQSIKFVNWMDKQKHGNDNFFHHLFDAPDKFSEDLTPYWLKHGQANRYADMLSPQHSACEHNKAPKSITTPEYEGMLGYAYHLNAAKFAHLLCKNAVEKFAIEHIKANVTNVELSNTGSIAALNTKELGKLEFDFYLDCTGFESLLSGKALNVPFVDKSKELLVNSALVVQVPTEETDEIPPYTVATAHQAGWIWDIALTNRRGVGFVYSDNHMSDDEAKAKLDHYLKGNSSGLTYRKLPMKVGHREKFWHKNCVSLGLAQGFLEPLEATSILLTDFAASFLADRFPESNEQMILLEQRFNHVMGYAWDRVVDFIKLHYCISDRTDSKFWMDNQKEETIPGSLKARLDLWQQFSPQKEDFFSKFEVFDYDNYLYVLYGMRYKTQLAYLPSSDHDKAKEQAERIKAIAAQLNLQLPNHRELINKIKKYGLQDV</sequence>
<evidence type="ECO:0000256" key="1">
    <source>
        <dbReference type="PIRSR" id="PIRSR011396-1"/>
    </source>
</evidence>
<reference evidence="3 4" key="1">
    <citation type="submission" date="2014-08" db="EMBL/GenBank/DDBJ databases">
        <title>Genomic and Phenotypic Diversity of Colwellia psychrerythraea strains from Disparate Marine Basins.</title>
        <authorList>
            <person name="Techtmann S.M."/>
            <person name="Stelling S.C."/>
            <person name="Utturkar S.M."/>
            <person name="Alshibli N."/>
            <person name="Harris A."/>
            <person name="Brown S.D."/>
            <person name="Hazen T.C."/>
        </authorList>
    </citation>
    <scope>NUCLEOTIDE SEQUENCE [LARGE SCALE GENOMIC DNA]</scope>
    <source>
        <strain evidence="3 4">ND2E</strain>
    </source>
</reference>
<evidence type="ECO:0000313" key="3">
    <source>
        <dbReference type="EMBL" id="KGJ87089.1"/>
    </source>
</evidence>
<dbReference type="Gene3D" id="3.50.50.60">
    <property type="entry name" value="FAD/NAD(P)-binding domain"/>
    <property type="match status" value="1"/>
</dbReference>
<accession>A0A099K8N2</accession>
<feature type="active site" evidence="1">
    <location>
        <position position="76"/>
    </location>
</feature>
<feature type="binding site" evidence="2">
    <location>
        <position position="184"/>
    </location>
    <ligand>
        <name>FAD</name>
        <dbReference type="ChEBI" id="CHEBI:57692"/>
    </ligand>
</feature>
<keyword evidence="2" id="KW-0285">Flavoprotein</keyword>
<proteinExistence type="predicted"/>
<feature type="binding site" evidence="2">
    <location>
        <position position="347"/>
    </location>
    <ligand>
        <name>FAD</name>
        <dbReference type="ChEBI" id="CHEBI:57692"/>
    </ligand>
</feature>
<keyword evidence="2" id="KW-0274">FAD</keyword>
<feature type="binding site" evidence="2">
    <location>
        <position position="76"/>
    </location>
    <ligand>
        <name>7-chloro-L-tryptophan</name>
        <dbReference type="ChEBI" id="CHEBI:58713"/>
    </ligand>
</feature>
<name>A0A099K8N2_COLPS</name>
<dbReference type="RefSeq" id="WP_033095543.1">
    <property type="nucleotide sequence ID" value="NZ_JQED01000055.1"/>
</dbReference>
<gene>
    <name evidence="3" type="ORF">ND2E_0496</name>
</gene>
<dbReference type="InterPro" id="IPR036188">
    <property type="entry name" value="FAD/NAD-bd_sf"/>
</dbReference>
<dbReference type="InterPro" id="IPR033856">
    <property type="entry name" value="Trp_halogen"/>
</dbReference>
<dbReference type="SUPFAM" id="SSF51905">
    <property type="entry name" value="FAD/NAD(P)-binding domain"/>
    <property type="match status" value="1"/>
</dbReference>
<dbReference type="PATRIC" id="fig|28229.4.peg.3980"/>
<comment type="caution">
    <text evidence="3">The sequence shown here is derived from an EMBL/GenBank/DDBJ whole genome shotgun (WGS) entry which is preliminary data.</text>
</comment>
<protein>
    <submittedName>
        <fullName evidence="3">Tryptophan halogenase</fullName>
    </submittedName>
</protein>
<dbReference type="Proteomes" id="UP000029843">
    <property type="component" value="Unassembled WGS sequence"/>
</dbReference>
<dbReference type="PANTHER" id="PTHR43747:SF4">
    <property type="entry name" value="FLAVIN-DEPENDENT TRYPTOPHAN HALOGENASE"/>
    <property type="match status" value="1"/>
</dbReference>
<organism evidence="3 4">
    <name type="scientific">Colwellia psychrerythraea</name>
    <name type="common">Vibrio psychroerythus</name>
    <dbReference type="NCBI Taxonomy" id="28229"/>
    <lineage>
        <taxon>Bacteria</taxon>
        <taxon>Pseudomonadati</taxon>
        <taxon>Pseudomonadota</taxon>
        <taxon>Gammaproteobacteria</taxon>
        <taxon>Alteromonadales</taxon>
        <taxon>Colwelliaceae</taxon>
        <taxon>Colwellia</taxon>
    </lineage>
</organism>
<dbReference type="EMBL" id="JQED01000055">
    <property type="protein sequence ID" value="KGJ87089.1"/>
    <property type="molecule type" value="Genomic_DNA"/>
</dbReference>
<feature type="binding site" evidence="2">
    <location>
        <position position="334"/>
    </location>
    <ligand>
        <name>FAD</name>
        <dbReference type="ChEBI" id="CHEBI:57692"/>
    </ligand>
</feature>
<evidence type="ECO:0000256" key="2">
    <source>
        <dbReference type="PIRSR" id="PIRSR011396-2"/>
    </source>
</evidence>
<keyword evidence="2" id="KW-0547">Nucleotide-binding</keyword>
<dbReference type="PANTHER" id="PTHR43747">
    <property type="entry name" value="FAD-BINDING PROTEIN"/>
    <property type="match status" value="1"/>
</dbReference>
<feature type="binding site" evidence="2">
    <location>
        <begin position="9"/>
        <end position="12"/>
    </location>
    <ligand>
        <name>FAD</name>
        <dbReference type="ChEBI" id="CHEBI:57692"/>
    </ligand>
</feature>